<evidence type="ECO:0000256" key="7">
    <source>
        <dbReference type="ARBA" id="ARBA00023125"/>
    </source>
</evidence>
<evidence type="ECO:0000259" key="11">
    <source>
        <dbReference type="Pfam" id="PF05181"/>
    </source>
</evidence>
<evidence type="ECO:0000256" key="8">
    <source>
        <dbReference type="ARBA" id="ARBA00023204"/>
    </source>
</evidence>
<dbReference type="Proteomes" id="UP000245771">
    <property type="component" value="Unassembled WGS sequence"/>
</dbReference>
<dbReference type="NCBIfam" id="TIGR00598">
    <property type="entry name" value="rad14"/>
    <property type="match status" value="1"/>
</dbReference>
<dbReference type="GO" id="GO:0000715">
    <property type="term" value="P:nucleotide-excision repair, DNA damage recognition"/>
    <property type="evidence" value="ECO:0007669"/>
    <property type="project" value="TreeGrafter"/>
</dbReference>
<dbReference type="FunFam" id="3.90.530.10:FF:000003">
    <property type="entry name" value="Dna repair rad14 protein"/>
    <property type="match status" value="1"/>
</dbReference>
<evidence type="ECO:0000256" key="10">
    <source>
        <dbReference type="ARBA" id="ARBA00072989"/>
    </source>
</evidence>
<dbReference type="PANTHER" id="PTHR10142">
    <property type="entry name" value="DNA REPAIR PROTEIN COMPLEMENTING XP-A CELLS"/>
    <property type="match status" value="1"/>
</dbReference>
<evidence type="ECO:0000256" key="2">
    <source>
        <dbReference type="ARBA" id="ARBA00005548"/>
    </source>
</evidence>
<dbReference type="PROSITE" id="PS00753">
    <property type="entry name" value="XPA_2"/>
    <property type="match status" value="1"/>
</dbReference>
<dbReference type="GeneID" id="37018592"/>
<dbReference type="InterPro" id="IPR022656">
    <property type="entry name" value="XPA_C"/>
</dbReference>
<feature type="domain" description="XPA C-terminal" evidence="11">
    <location>
        <begin position="205"/>
        <end position="255"/>
    </location>
</feature>
<dbReference type="InterPro" id="IPR000465">
    <property type="entry name" value="XPA/RAD14"/>
</dbReference>
<evidence type="ECO:0000256" key="5">
    <source>
        <dbReference type="ARBA" id="ARBA00022771"/>
    </source>
</evidence>
<keyword evidence="13" id="KW-1185">Reference proteome</keyword>
<keyword evidence="8" id="KW-0234">DNA repair</keyword>
<dbReference type="RefSeq" id="XP_025351908.1">
    <property type="nucleotide sequence ID" value="XM_025496811.1"/>
</dbReference>
<comment type="similarity">
    <text evidence="2">Belongs to the XPA family.</text>
</comment>
<dbReference type="GO" id="GO:0070914">
    <property type="term" value="P:UV-damage excision repair"/>
    <property type="evidence" value="ECO:0007669"/>
    <property type="project" value="TreeGrafter"/>
</dbReference>
<accession>A0A316V231</accession>
<dbReference type="PANTHER" id="PTHR10142:SF0">
    <property type="entry name" value="DNA REPAIR PROTEIN COMPLEMENTING XP-A CELLS"/>
    <property type="match status" value="1"/>
</dbReference>
<comment type="subcellular location">
    <subcellularLocation>
        <location evidence="1">Nucleus</location>
    </subcellularLocation>
</comment>
<dbReference type="STRING" id="1280837.A0A316V231"/>
<dbReference type="InterPro" id="IPR009061">
    <property type="entry name" value="DNA-bd_dom_put_sf"/>
</dbReference>
<keyword evidence="7" id="KW-0238">DNA-binding</keyword>
<dbReference type="EMBL" id="KZ819607">
    <property type="protein sequence ID" value="PWN31606.1"/>
    <property type="molecule type" value="Genomic_DNA"/>
</dbReference>
<sequence length="345" mass="39736">MRENRLRAKARIQQQAAARNPEARLSMLGKRKPGPIRLEAEQPTTAEGLRNKQMTMIGPNGNVIKVTPSTTRNANLDVDATHISPNKAKQTSLLAAGAIEDPNAPLPRDKSLGNYIEFDLSKIQNSKGGFLIDDEDDSKTQKTLQELRAERERMRERMRDGMQPGINLADDIKCRECGTRDVQEEIRTIFKIYVCKACEKRYPEKYSLLTKTEVKEDYLLTDSELKDPDLLPHILKANPHKSTFSNMMLYLRCQVEQYAFSDKKWGSEQGLDDEFTRREAEKARRRETKFIKGLADLRKKTRNNVWEKRQEKRHQCNFETVEDLATGNKKQKCVDCGFEVEVEDL</sequence>
<dbReference type="GO" id="GO:1901255">
    <property type="term" value="P:nucleotide-excision repair involved in interstrand cross-link repair"/>
    <property type="evidence" value="ECO:0007669"/>
    <property type="project" value="TreeGrafter"/>
</dbReference>
<keyword evidence="4" id="KW-0227">DNA damage</keyword>
<dbReference type="InterPro" id="IPR037129">
    <property type="entry name" value="XPA_sf"/>
</dbReference>
<dbReference type="InterPro" id="IPR022658">
    <property type="entry name" value="XPA_CS"/>
</dbReference>
<dbReference type="GO" id="GO:0006284">
    <property type="term" value="P:base-excision repair"/>
    <property type="evidence" value="ECO:0007669"/>
    <property type="project" value="TreeGrafter"/>
</dbReference>
<gene>
    <name evidence="12" type="ORF">FA14DRAFT_127629</name>
</gene>
<evidence type="ECO:0000313" key="13">
    <source>
        <dbReference type="Proteomes" id="UP000245771"/>
    </source>
</evidence>
<organism evidence="12 13">
    <name type="scientific">Meira miltonrushii</name>
    <dbReference type="NCBI Taxonomy" id="1280837"/>
    <lineage>
        <taxon>Eukaryota</taxon>
        <taxon>Fungi</taxon>
        <taxon>Dikarya</taxon>
        <taxon>Basidiomycota</taxon>
        <taxon>Ustilaginomycotina</taxon>
        <taxon>Exobasidiomycetes</taxon>
        <taxon>Exobasidiales</taxon>
        <taxon>Brachybasidiaceae</taxon>
        <taxon>Meira</taxon>
    </lineage>
</organism>
<dbReference type="SUPFAM" id="SSF46955">
    <property type="entry name" value="Putative DNA-binding domain"/>
    <property type="match status" value="1"/>
</dbReference>
<dbReference type="CDD" id="cd21077">
    <property type="entry name" value="DBD_Rad14"/>
    <property type="match status" value="1"/>
</dbReference>
<evidence type="ECO:0000256" key="9">
    <source>
        <dbReference type="ARBA" id="ARBA00023242"/>
    </source>
</evidence>
<dbReference type="InParanoid" id="A0A316V231"/>
<evidence type="ECO:0000256" key="4">
    <source>
        <dbReference type="ARBA" id="ARBA00022763"/>
    </source>
</evidence>
<dbReference type="Pfam" id="PF05181">
    <property type="entry name" value="XPA_C"/>
    <property type="match status" value="1"/>
</dbReference>
<evidence type="ECO:0000313" key="12">
    <source>
        <dbReference type="EMBL" id="PWN31606.1"/>
    </source>
</evidence>
<dbReference type="GO" id="GO:0003684">
    <property type="term" value="F:damaged DNA binding"/>
    <property type="evidence" value="ECO:0007669"/>
    <property type="project" value="InterPro"/>
</dbReference>
<proteinExistence type="inferred from homology"/>
<dbReference type="GO" id="GO:0008270">
    <property type="term" value="F:zinc ion binding"/>
    <property type="evidence" value="ECO:0007669"/>
    <property type="project" value="UniProtKB-KW"/>
</dbReference>
<dbReference type="AlphaFoldDB" id="A0A316V231"/>
<dbReference type="FunCoup" id="A0A316V231">
    <property type="interactions" value="209"/>
</dbReference>
<evidence type="ECO:0000256" key="6">
    <source>
        <dbReference type="ARBA" id="ARBA00022833"/>
    </source>
</evidence>
<reference evidence="12 13" key="1">
    <citation type="journal article" date="2018" name="Mol. Biol. Evol.">
        <title>Broad Genomic Sampling Reveals a Smut Pathogenic Ancestry of the Fungal Clade Ustilaginomycotina.</title>
        <authorList>
            <person name="Kijpornyongpan T."/>
            <person name="Mondo S.J."/>
            <person name="Barry K."/>
            <person name="Sandor L."/>
            <person name="Lee J."/>
            <person name="Lipzen A."/>
            <person name="Pangilinan J."/>
            <person name="LaButti K."/>
            <person name="Hainaut M."/>
            <person name="Henrissat B."/>
            <person name="Grigoriev I.V."/>
            <person name="Spatafora J.W."/>
            <person name="Aime M.C."/>
        </authorList>
    </citation>
    <scope>NUCLEOTIDE SEQUENCE [LARGE SCALE GENOMIC DNA]</scope>
    <source>
        <strain evidence="12 13">MCA 3882</strain>
    </source>
</reference>
<evidence type="ECO:0000256" key="3">
    <source>
        <dbReference type="ARBA" id="ARBA00022723"/>
    </source>
</evidence>
<keyword evidence="9" id="KW-0539">Nucleus</keyword>
<keyword evidence="6" id="KW-0862">Zinc</keyword>
<name>A0A316V231_9BASI</name>
<keyword evidence="3" id="KW-0479">Metal-binding</keyword>
<evidence type="ECO:0000256" key="1">
    <source>
        <dbReference type="ARBA" id="ARBA00004123"/>
    </source>
</evidence>
<dbReference type="OrthoDB" id="68328at2759"/>
<protein>
    <recommendedName>
        <fullName evidence="10">DNA repair protein RAD14</fullName>
    </recommendedName>
</protein>
<keyword evidence="5" id="KW-0863">Zinc-finger</keyword>
<dbReference type="GO" id="GO:0000110">
    <property type="term" value="C:nucleotide-excision repair factor 1 complex"/>
    <property type="evidence" value="ECO:0007669"/>
    <property type="project" value="TreeGrafter"/>
</dbReference>
<dbReference type="Gene3D" id="3.90.530.10">
    <property type="entry name" value="XPA C-terminal domain"/>
    <property type="match status" value="1"/>
</dbReference>